<protein>
    <submittedName>
        <fullName evidence="1">Uncharacterized protein</fullName>
    </submittedName>
</protein>
<organism evidence="1">
    <name type="scientific">marine sediment metagenome</name>
    <dbReference type="NCBI Taxonomy" id="412755"/>
    <lineage>
        <taxon>unclassified sequences</taxon>
        <taxon>metagenomes</taxon>
        <taxon>ecological metagenomes</taxon>
    </lineage>
</organism>
<dbReference type="AlphaFoldDB" id="A0A0F9DE11"/>
<dbReference type="EMBL" id="LAZR01029306">
    <property type="protein sequence ID" value="KKL59973.1"/>
    <property type="molecule type" value="Genomic_DNA"/>
</dbReference>
<comment type="caution">
    <text evidence="1">The sequence shown here is derived from an EMBL/GenBank/DDBJ whole genome shotgun (WGS) entry which is preliminary data.</text>
</comment>
<name>A0A0F9DE11_9ZZZZ</name>
<proteinExistence type="predicted"/>
<evidence type="ECO:0000313" key="1">
    <source>
        <dbReference type="EMBL" id="KKL59973.1"/>
    </source>
</evidence>
<sequence>MRSDKPYHCIVCSAKFSRKDVKLYLFFRKTKTCFDCYVKGKKEDHRTWCFGKRNKLNKLKRIVRWGYDSVNHVECREECPDRNLCPLFLTQKS</sequence>
<gene>
    <name evidence="1" type="ORF">LCGC14_2209990</name>
</gene>
<reference evidence="1" key="1">
    <citation type="journal article" date="2015" name="Nature">
        <title>Complex archaea that bridge the gap between prokaryotes and eukaryotes.</title>
        <authorList>
            <person name="Spang A."/>
            <person name="Saw J.H."/>
            <person name="Jorgensen S.L."/>
            <person name="Zaremba-Niedzwiedzka K."/>
            <person name="Martijn J."/>
            <person name="Lind A.E."/>
            <person name="van Eijk R."/>
            <person name="Schleper C."/>
            <person name="Guy L."/>
            <person name="Ettema T.J."/>
        </authorList>
    </citation>
    <scope>NUCLEOTIDE SEQUENCE</scope>
</reference>
<accession>A0A0F9DE11</accession>
<feature type="non-terminal residue" evidence="1">
    <location>
        <position position="93"/>
    </location>
</feature>